<gene>
    <name evidence="2" type="ORF">TanjilG_10598</name>
</gene>
<evidence type="ECO:0000313" key="2">
    <source>
        <dbReference type="EMBL" id="OIW19037.1"/>
    </source>
</evidence>
<dbReference type="AlphaFoldDB" id="A0A4P1RV63"/>
<dbReference type="Gramene" id="OIW19037">
    <property type="protein sequence ID" value="OIW19037"/>
    <property type="gene ID" value="TanjilG_10598"/>
</dbReference>
<accession>A0A4P1RV63</accession>
<feature type="region of interest" description="Disordered" evidence="1">
    <location>
        <begin position="93"/>
        <end position="114"/>
    </location>
</feature>
<evidence type="ECO:0000256" key="1">
    <source>
        <dbReference type="SAM" id="MobiDB-lite"/>
    </source>
</evidence>
<protein>
    <submittedName>
        <fullName evidence="2">Uncharacterized protein</fullName>
    </submittedName>
</protein>
<dbReference type="Proteomes" id="UP000188354">
    <property type="component" value="Chromosome LG01"/>
</dbReference>
<evidence type="ECO:0000313" key="3">
    <source>
        <dbReference type="Proteomes" id="UP000188354"/>
    </source>
</evidence>
<reference evidence="2 3" key="1">
    <citation type="journal article" date="2017" name="Plant Biotechnol. J.">
        <title>A comprehensive draft genome sequence for lupin (Lupinus angustifolius), an emerging health food: insights into plant-microbe interactions and legume evolution.</title>
        <authorList>
            <person name="Hane J.K."/>
            <person name="Ming Y."/>
            <person name="Kamphuis L.G."/>
            <person name="Nelson M.N."/>
            <person name="Garg G."/>
            <person name="Atkins C.A."/>
            <person name="Bayer P.E."/>
            <person name="Bravo A."/>
            <person name="Bringans S."/>
            <person name="Cannon S."/>
            <person name="Edwards D."/>
            <person name="Foley R."/>
            <person name="Gao L.L."/>
            <person name="Harrison M.J."/>
            <person name="Huang W."/>
            <person name="Hurgobin B."/>
            <person name="Li S."/>
            <person name="Liu C.W."/>
            <person name="McGrath A."/>
            <person name="Morahan G."/>
            <person name="Murray J."/>
            <person name="Weller J."/>
            <person name="Jian J."/>
            <person name="Singh K.B."/>
        </authorList>
    </citation>
    <scope>NUCLEOTIDE SEQUENCE [LARGE SCALE GENOMIC DNA]</scope>
    <source>
        <strain evidence="3">cv. Tanjil</strain>
        <tissue evidence="2">Whole plant</tissue>
    </source>
</reference>
<sequence length="114" mass="12727">MVIKSFMNFSATTEDDDTSVWSIQVNASTHGEDYEDDNMEEIAENGELDYIDISSCDEEEEGDVEYGGLLLDELCERGKQQRVKVNLNPSPCINHVSNSEDNIPHSGISSSQTY</sequence>
<dbReference type="EMBL" id="CM007361">
    <property type="protein sequence ID" value="OIW19037.1"/>
    <property type="molecule type" value="Genomic_DNA"/>
</dbReference>
<proteinExistence type="predicted"/>
<keyword evidence="3" id="KW-1185">Reference proteome</keyword>
<name>A0A4P1RV63_LUPAN</name>
<organism evidence="2 3">
    <name type="scientific">Lupinus angustifolius</name>
    <name type="common">Narrow-leaved blue lupine</name>
    <dbReference type="NCBI Taxonomy" id="3871"/>
    <lineage>
        <taxon>Eukaryota</taxon>
        <taxon>Viridiplantae</taxon>
        <taxon>Streptophyta</taxon>
        <taxon>Embryophyta</taxon>
        <taxon>Tracheophyta</taxon>
        <taxon>Spermatophyta</taxon>
        <taxon>Magnoliopsida</taxon>
        <taxon>eudicotyledons</taxon>
        <taxon>Gunneridae</taxon>
        <taxon>Pentapetalae</taxon>
        <taxon>rosids</taxon>
        <taxon>fabids</taxon>
        <taxon>Fabales</taxon>
        <taxon>Fabaceae</taxon>
        <taxon>Papilionoideae</taxon>
        <taxon>50 kb inversion clade</taxon>
        <taxon>genistoids sensu lato</taxon>
        <taxon>core genistoids</taxon>
        <taxon>Genisteae</taxon>
        <taxon>Lupinus</taxon>
    </lineage>
</organism>